<name>T1F228_HELRO</name>
<evidence type="ECO:0000313" key="3">
    <source>
        <dbReference type="EMBL" id="ESO08658.1"/>
    </source>
</evidence>
<gene>
    <name evidence="4" type="primary">20202878</name>
    <name evidence="3" type="ORF">HELRODRAFT_169546</name>
</gene>
<dbReference type="CTD" id="20202878"/>
<feature type="coiled-coil region" evidence="1">
    <location>
        <begin position="261"/>
        <end position="288"/>
    </location>
</feature>
<evidence type="ECO:0000256" key="2">
    <source>
        <dbReference type="SAM" id="MobiDB-lite"/>
    </source>
</evidence>
<reference evidence="3 5" key="2">
    <citation type="journal article" date="2013" name="Nature">
        <title>Insights into bilaterian evolution from three spiralian genomes.</title>
        <authorList>
            <person name="Simakov O."/>
            <person name="Marletaz F."/>
            <person name="Cho S.J."/>
            <person name="Edsinger-Gonzales E."/>
            <person name="Havlak P."/>
            <person name="Hellsten U."/>
            <person name="Kuo D.H."/>
            <person name="Larsson T."/>
            <person name="Lv J."/>
            <person name="Arendt D."/>
            <person name="Savage R."/>
            <person name="Osoegawa K."/>
            <person name="de Jong P."/>
            <person name="Grimwood J."/>
            <person name="Chapman J.A."/>
            <person name="Shapiro H."/>
            <person name="Aerts A."/>
            <person name="Otillar R.P."/>
            <person name="Terry A.Y."/>
            <person name="Boore J.L."/>
            <person name="Grigoriev I.V."/>
            <person name="Lindberg D.R."/>
            <person name="Seaver E.C."/>
            <person name="Weisblat D.A."/>
            <person name="Putnam N.H."/>
            <person name="Rokhsar D.S."/>
        </authorList>
    </citation>
    <scope>NUCLEOTIDE SEQUENCE</scope>
</reference>
<dbReference type="Proteomes" id="UP000015101">
    <property type="component" value="Unassembled WGS sequence"/>
</dbReference>
<feature type="region of interest" description="Disordered" evidence="2">
    <location>
        <begin position="44"/>
        <end position="100"/>
    </location>
</feature>
<evidence type="ECO:0000256" key="1">
    <source>
        <dbReference type="SAM" id="Coils"/>
    </source>
</evidence>
<protein>
    <submittedName>
        <fullName evidence="3 4">Uncharacterized protein</fullName>
    </submittedName>
</protein>
<keyword evidence="5" id="KW-1185">Reference proteome</keyword>
<reference evidence="5" key="1">
    <citation type="submission" date="2012-12" db="EMBL/GenBank/DDBJ databases">
        <authorList>
            <person name="Hellsten U."/>
            <person name="Grimwood J."/>
            <person name="Chapman J.A."/>
            <person name="Shapiro H."/>
            <person name="Aerts A."/>
            <person name="Otillar R.P."/>
            <person name="Terry A.Y."/>
            <person name="Boore J.L."/>
            <person name="Simakov O."/>
            <person name="Marletaz F."/>
            <person name="Cho S.-J."/>
            <person name="Edsinger-Gonzales E."/>
            <person name="Havlak P."/>
            <person name="Kuo D.-H."/>
            <person name="Larsson T."/>
            <person name="Lv J."/>
            <person name="Arendt D."/>
            <person name="Savage R."/>
            <person name="Osoegawa K."/>
            <person name="de Jong P."/>
            <person name="Lindberg D.R."/>
            <person name="Seaver E.C."/>
            <person name="Weisblat D.A."/>
            <person name="Putnam N.H."/>
            <person name="Grigoriev I.V."/>
            <person name="Rokhsar D.S."/>
        </authorList>
    </citation>
    <scope>NUCLEOTIDE SEQUENCE</scope>
</reference>
<dbReference type="HOGENOM" id="CLU_738248_0_0_1"/>
<dbReference type="GeneID" id="20202878"/>
<dbReference type="AlphaFoldDB" id="T1F228"/>
<dbReference type="KEGG" id="hro:HELRODRAFT_169546"/>
<proteinExistence type="predicted"/>
<feature type="compositionally biased region" description="Polar residues" evidence="2">
    <location>
        <begin position="76"/>
        <end position="87"/>
    </location>
</feature>
<dbReference type="EMBL" id="AMQM01003303">
    <property type="status" value="NOT_ANNOTATED_CDS"/>
    <property type="molecule type" value="Genomic_DNA"/>
</dbReference>
<feature type="region of interest" description="Disordered" evidence="2">
    <location>
        <begin position="151"/>
        <end position="186"/>
    </location>
</feature>
<dbReference type="InParanoid" id="T1F228"/>
<accession>T1F228</accession>
<sequence>MQSSHQPVSNTFLDIINRDKELLRMKQTPRNFNGSMSSTNIEAFKPKTISPPNLEQNTSPPSSRAIPGAHPPFPAQTHSSNTLHITSPQPPPQKYIQKALSSSSSSTLSSYFRSNSLLPNEISSQNVFLPSSPPPPLPSSSIMMTDALRDGKVVSSEPPADRLTALNQPSPCSAMPSLKSTAPRVSSSSTSLASPILSSSSLHFLRVHLANQQPTLKETLSTKMRHEQSVENEQNQPNVTNSLIDRSSIKGYPSDFEKLRIQHFKDEMRQLRLEHDKLKVENGKLTAENKWLKSRLNVHSERCTCNKSFSSCNDEYSNNDDNINTFNSRFSNKRFFTNNNNGTSIVNSSSSNNNNISNDNAVHSNISQWKETVWI</sequence>
<dbReference type="EnsemblMetazoa" id="HelroT169546">
    <property type="protein sequence ID" value="HelroP169546"/>
    <property type="gene ID" value="HelroG169546"/>
</dbReference>
<reference evidence="4" key="3">
    <citation type="submission" date="2015-06" db="UniProtKB">
        <authorList>
            <consortium name="EnsemblMetazoa"/>
        </authorList>
    </citation>
    <scope>IDENTIFICATION</scope>
</reference>
<feature type="compositionally biased region" description="Polar residues" evidence="2">
    <location>
        <begin position="50"/>
        <end position="62"/>
    </location>
</feature>
<evidence type="ECO:0000313" key="4">
    <source>
        <dbReference type="EnsemblMetazoa" id="HelroP169546"/>
    </source>
</evidence>
<evidence type="ECO:0000313" key="5">
    <source>
        <dbReference type="Proteomes" id="UP000015101"/>
    </source>
</evidence>
<keyword evidence="1" id="KW-0175">Coiled coil</keyword>
<dbReference type="EMBL" id="KB096080">
    <property type="protein sequence ID" value="ESO08658.1"/>
    <property type="molecule type" value="Genomic_DNA"/>
</dbReference>
<dbReference type="RefSeq" id="XP_009013588.1">
    <property type="nucleotide sequence ID" value="XM_009015340.1"/>
</dbReference>
<organism evidence="4 5">
    <name type="scientific">Helobdella robusta</name>
    <name type="common">Californian leech</name>
    <dbReference type="NCBI Taxonomy" id="6412"/>
    <lineage>
        <taxon>Eukaryota</taxon>
        <taxon>Metazoa</taxon>
        <taxon>Spiralia</taxon>
        <taxon>Lophotrochozoa</taxon>
        <taxon>Annelida</taxon>
        <taxon>Clitellata</taxon>
        <taxon>Hirudinea</taxon>
        <taxon>Rhynchobdellida</taxon>
        <taxon>Glossiphoniidae</taxon>
        <taxon>Helobdella</taxon>
    </lineage>
</organism>